<dbReference type="PANTHER" id="PTHR22912">
    <property type="entry name" value="DISULFIDE OXIDOREDUCTASE"/>
    <property type="match status" value="1"/>
</dbReference>
<comment type="subcellular location">
    <subcellularLocation>
        <location evidence="1">Cytoplasm</location>
    </subcellularLocation>
</comment>
<protein>
    <recommendedName>
        <fullName evidence="4 13">Dihydrolipoyl dehydrogenase</fullName>
        <ecNumber evidence="3 13">1.8.1.4</ecNumber>
    </recommendedName>
</protein>
<comment type="catalytic activity">
    <reaction evidence="12 13">
        <text>N(6)-[(R)-dihydrolipoyl]-L-lysyl-[protein] + NAD(+) = N(6)-[(R)-lipoyl]-L-lysyl-[protein] + NADH + H(+)</text>
        <dbReference type="Rhea" id="RHEA:15045"/>
        <dbReference type="Rhea" id="RHEA-COMP:10474"/>
        <dbReference type="Rhea" id="RHEA-COMP:10475"/>
        <dbReference type="ChEBI" id="CHEBI:15378"/>
        <dbReference type="ChEBI" id="CHEBI:57540"/>
        <dbReference type="ChEBI" id="CHEBI:57945"/>
        <dbReference type="ChEBI" id="CHEBI:83099"/>
        <dbReference type="ChEBI" id="CHEBI:83100"/>
        <dbReference type="EC" id="1.8.1.4"/>
    </reaction>
</comment>
<dbReference type="Pfam" id="PF07992">
    <property type="entry name" value="Pyr_redox_2"/>
    <property type="match status" value="1"/>
</dbReference>
<dbReference type="Pfam" id="PF02852">
    <property type="entry name" value="Pyr_redox_dim"/>
    <property type="match status" value="1"/>
</dbReference>
<evidence type="ECO:0000313" key="16">
    <source>
        <dbReference type="EMBL" id="AKZ61943.1"/>
    </source>
</evidence>
<dbReference type="PRINTS" id="PR00368">
    <property type="entry name" value="FADPNR"/>
</dbReference>
<dbReference type="InterPro" id="IPR004099">
    <property type="entry name" value="Pyr_nucl-diS_OxRdtase_dimer"/>
</dbReference>
<name>A0ABN4HSJ4_9BURK</name>
<keyword evidence="5" id="KW-0963">Cytoplasm</keyword>
<evidence type="ECO:0000256" key="10">
    <source>
        <dbReference type="ARBA" id="ARBA00023157"/>
    </source>
</evidence>
<dbReference type="InterPro" id="IPR050151">
    <property type="entry name" value="Class-I_Pyr_Nuc-Dis_Oxidored"/>
</dbReference>
<keyword evidence="10" id="KW-1015">Disulfide bond</keyword>
<comment type="miscellaneous">
    <text evidence="13">The active site is a redox-active disulfide bond.</text>
</comment>
<evidence type="ECO:0000256" key="12">
    <source>
        <dbReference type="ARBA" id="ARBA00049187"/>
    </source>
</evidence>
<evidence type="ECO:0000256" key="5">
    <source>
        <dbReference type="ARBA" id="ARBA00022490"/>
    </source>
</evidence>
<dbReference type="Gene3D" id="3.50.50.60">
    <property type="entry name" value="FAD/NAD(P)-binding domain"/>
    <property type="match status" value="2"/>
</dbReference>
<dbReference type="SUPFAM" id="SSF51905">
    <property type="entry name" value="FAD/NAD(P)-binding domain"/>
    <property type="match status" value="1"/>
</dbReference>
<organism evidence="16 17">
    <name type="scientific">Herbaspirillum hiltneri N3</name>
    <dbReference type="NCBI Taxonomy" id="1262470"/>
    <lineage>
        <taxon>Bacteria</taxon>
        <taxon>Pseudomonadati</taxon>
        <taxon>Pseudomonadota</taxon>
        <taxon>Betaproteobacteria</taxon>
        <taxon>Burkholderiales</taxon>
        <taxon>Oxalobacteraceae</taxon>
        <taxon>Herbaspirillum</taxon>
    </lineage>
</organism>
<accession>A0ABN4HSJ4</accession>
<evidence type="ECO:0000259" key="14">
    <source>
        <dbReference type="Pfam" id="PF02852"/>
    </source>
</evidence>
<evidence type="ECO:0000256" key="11">
    <source>
        <dbReference type="ARBA" id="ARBA00023284"/>
    </source>
</evidence>
<dbReference type="NCBIfam" id="TIGR01350">
    <property type="entry name" value="lipoamide_DH"/>
    <property type="match status" value="1"/>
</dbReference>
<dbReference type="InterPro" id="IPR006258">
    <property type="entry name" value="Lipoamide_DH"/>
</dbReference>
<dbReference type="InterPro" id="IPR036188">
    <property type="entry name" value="FAD/NAD-bd_sf"/>
</dbReference>
<sequence>MTMENYDLVVVGGGPGGYVAAIRAAQLGLKTALVEKAQLGGICLNWGCIPTKALLRSADILRLVKDAGRFGVQVAAPQIDLAAMVKRSRDVAGQLQSGVTYLMKKNKIAVIAGHARLAGGGKLDVTTANGVSTISAKHIILATGARARPLPGLTPDGESVWSYREALMPTRVPTHLVVVGAGAIGIEFASFYHALGAKVSVVEMAERVLPVEDEDISRHMGDALRKQGMQLYLGSRLTSSSKRRNGGVDEWTLQLDGRHKESLTADVVLTAAGIVGNIEELGLEATAVKIDRSHVVTDAYGATGEPGVYAIGDLAGAPWLAHKASHEAVICVEKIAGMNPHALDATRIPACTYSHPQVASVGLTEAQAKANGHKVRIGTFPLAVNGKAIALGATGGFAKVVFDDASGELLGAHMVGEEVTEMIQGYAIARELESTEAELMETVFPHPTVSESMHEAVLAAYGRALHI</sequence>
<feature type="domain" description="FAD/NAD(P)-binding" evidence="15">
    <location>
        <begin position="6"/>
        <end position="328"/>
    </location>
</feature>
<dbReference type="SUPFAM" id="SSF55424">
    <property type="entry name" value="FAD/NAD-linked reductases, dimerisation (C-terminal) domain"/>
    <property type="match status" value="1"/>
</dbReference>
<proteinExistence type="inferred from homology"/>
<comment type="cofactor">
    <cofactor evidence="13">
        <name>FAD</name>
        <dbReference type="ChEBI" id="CHEBI:57692"/>
    </cofactor>
    <text evidence="13">Binds 1 FAD per subunit.</text>
</comment>
<keyword evidence="9 13" id="KW-0520">NAD</keyword>
<evidence type="ECO:0000256" key="8">
    <source>
        <dbReference type="ARBA" id="ARBA00023002"/>
    </source>
</evidence>
<dbReference type="EC" id="1.8.1.4" evidence="3 13"/>
<dbReference type="InterPro" id="IPR016156">
    <property type="entry name" value="FAD/NAD-linked_Rdtase_dimer_sf"/>
</dbReference>
<keyword evidence="8 13" id="KW-0560">Oxidoreductase</keyword>
<dbReference type="InterPro" id="IPR012999">
    <property type="entry name" value="Pyr_OxRdtase_I_AS"/>
</dbReference>
<dbReference type="PROSITE" id="PS00076">
    <property type="entry name" value="PYRIDINE_REDOX_1"/>
    <property type="match status" value="1"/>
</dbReference>
<evidence type="ECO:0000256" key="3">
    <source>
        <dbReference type="ARBA" id="ARBA00012608"/>
    </source>
</evidence>
<dbReference type="Gene3D" id="3.30.390.30">
    <property type="match status" value="1"/>
</dbReference>
<keyword evidence="17" id="KW-1185">Reference proteome</keyword>
<dbReference type="PRINTS" id="PR00411">
    <property type="entry name" value="PNDRDTASEI"/>
</dbReference>
<comment type="similarity">
    <text evidence="2 13">Belongs to the class-I pyridine nucleotide-disulfide oxidoreductase family.</text>
</comment>
<keyword evidence="7 13" id="KW-0274">FAD</keyword>
<dbReference type="RefSeq" id="WP_053195440.1">
    <property type="nucleotide sequence ID" value="NZ_CP011409.1"/>
</dbReference>
<dbReference type="GO" id="GO:0004148">
    <property type="term" value="F:dihydrolipoyl dehydrogenase (NADH) activity"/>
    <property type="evidence" value="ECO:0007669"/>
    <property type="project" value="UniProtKB-EC"/>
</dbReference>
<keyword evidence="6 13" id="KW-0285">Flavoprotein</keyword>
<dbReference type="InterPro" id="IPR001100">
    <property type="entry name" value="Pyr_nuc-diS_OxRdtase"/>
</dbReference>
<evidence type="ECO:0000256" key="13">
    <source>
        <dbReference type="RuleBase" id="RU003692"/>
    </source>
</evidence>
<dbReference type="EMBL" id="CP011409">
    <property type="protein sequence ID" value="AKZ61943.1"/>
    <property type="molecule type" value="Genomic_DNA"/>
</dbReference>
<dbReference type="PIRSF" id="PIRSF000350">
    <property type="entry name" value="Mercury_reductase_MerA"/>
    <property type="match status" value="1"/>
</dbReference>
<keyword evidence="11 13" id="KW-0676">Redox-active center</keyword>
<dbReference type="PANTHER" id="PTHR22912:SF217">
    <property type="entry name" value="DIHYDROLIPOYL DEHYDROGENASE"/>
    <property type="match status" value="1"/>
</dbReference>
<evidence type="ECO:0000256" key="9">
    <source>
        <dbReference type="ARBA" id="ARBA00023027"/>
    </source>
</evidence>
<reference evidence="17" key="1">
    <citation type="journal article" date="2015" name="Genome Announc.">
        <title>Complete Genome Sequence of Herbaspirillum hiltneri N3 (DSM 17495), Isolated from Surface-Sterilized Wheat Roots.</title>
        <authorList>
            <person name="Guizelini D."/>
            <person name="Saizaki P.M."/>
            <person name="Coimbra N.A."/>
            <person name="Weiss V.A."/>
            <person name="Faoro H."/>
            <person name="Sfeir M.Z."/>
            <person name="Baura V.A."/>
            <person name="Monteiro R.A."/>
            <person name="Chubatsu L.S."/>
            <person name="Souza E.M."/>
            <person name="Cruz L.M."/>
            <person name="Pedrosa F.O."/>
            <person name="Raittz R.T."/>
            <person name="Marchaukoski J.N."/>
            <person name="Steffens M.B."/>
        </authorList>
    </citation>
    <scope>NUCLEOTIDE SEQUENCE [LARGE SCALE GENOMIC DNA]</scope>
    <source>
        <strain evidence="17">N3</strain>
    </source>
</reference>
<dbReference type="Proteomes" id="UP000063429">
    <property type="component" value="Chromosome"/>
</dbReference>
<evidence type="ECO:0000256" key="2">
    <source>
        <dbReference type="ARBA" id="ARBA00007532"/>
    </source>
</evidence>
<evidence type="ECO:0000259" key="15">
    <source>
        <dbReference type="Pfam" id="PF07992"/>
    </source>
</evidence>
<evidence type="ECO:0000256" key="1">
    <source>
        <dbReference type="ARBA" id="ARBA00004496"/>
    </source>
</evidence>
<evidence type="ECO:0000313" key="17">
    <source>
        <dbReference type="Proteomes" id="UP000063429"/>
    </source>
</evidence>
<dbReference type="InterPro" id="IPR023753">
    <property type="entry name" value="FAD/NAD-binding_dom"/>
</dbReference>
<feature type="domain" description="Pyridine nucleotide-disulphide oxidoreductase dimerisation" evidence="14">
    <location>
        <begin position="348"/>
        <end position="456"/>
    </location>
</feature>
<evidence type="ECO:0000256" key="4">
    <source>
        <dbReference type="ARBA" id="ARBA00016961"/>
    </source>
</evidence>
<evidence type="ECO:0000256" key="6">
    <source>
        <dbReference type="ARBA" id="ARBA00022630"/>
    </source>
</evidence>
<evidence type="ECO:0000256" key="7">
    <source>
        <dbReference type="ARBA" id="ARBA00022827"/>
    </source>
</evidence>
<gene>
    <name evidence="16" type="ORF">F506_04005</name>
</gene>